<feature type="transmembrane region" description="Helical" evidence="2">
    <location>
        <begin position="34"/>
        <end position="59"/>
    </location>
</feature>
<keyword evidence="2" id="KW-0472">Membrane</keyword>
<feature type="transmembrane region" description="Helical" evidence="2">
    <location>
        <begin position="365"/>
        <end position="383"/>
    </location>
</feature>
<dbReference type="Pfam" id="PF13347">
    <property type="entry name" value="MFS_2"/>
    <property type="match status" value="1"/>
</dbReference>
<organism evidence="3">
    <name type="scientific">Xenopsylla cheopis</name>
    <name type="common">Oriental rat flea</name>
    <name type="synonym">Pulex cheopis</name>
    <dbReference type="NCBI Taxonomy" id="163159"/>
    <lineage>
        <taxon>Eukaryota</taxon>
        <taxon>Metazoa</taxon>
        <taxon>Ecdysozoa</taxon>
        <taxon>Arthropoda</taxon>
        <taxon>Hexapoda</taxon>
        <taxon>Insecta</taxon>
        <taxon>Pterygota</taxon>
        <taxon>Neoptera</taxon>
        <taxon>Endopterygota</taxon>
        <taxon>Siphonaptera</taxon>
        <taxon>Pulicidae</taxon>
        <taxon>Xenopsyllinae</taxon>
        <taxon>Xenopsylla</taxon>
    </lineage>
</organism>
<dbReference type="AlphaFoldDB" id="A0A6M2DN77"/>
<dbReference type="PANTHER" id="PTHR11328">
    <property type="entry name" value="MAJOR FACILITATOR SUPERFAMILY DOMAIN-CONTAINING PROTEIN"/>
    <property type="match status" value="1"/>
</dbReference>
<protein>
    <submittedName>
        <fullName evidence="3">Putative na+/melibiose symporter</fullName>
    </submittedName>
</protein>
<name>A0A6M2DN77_XENCH</name>
<accession>A0A6M2DN77</accession>
<dbReference type="EMBL" id="GIIL01004017">
    <property type="protein sequence ID" value="NOV47743.1"/>
    <property type="molecule type" value="Transcribed_RNA"/>
</dbReference>
<dbReference type="GO" id="GO:0005886">
    <property type="term" value="C:plasma membrane"/>
    <property type="evidence" value="ECO:0007669"/>
    <property type="project" value="TreeGrafter"/>
</dbReference>
<feature type="transmembrane region" description="Helical" evidence="2">
    <location>
        <begin position="91"/>
        <end position="108"/>
    </location>
</feature>
<dbReference type="InterPro" id="IPR036259">
    <property type="entry name" value="MFS_trans_sf"/>
</dbReference>
<feature type="transmembrane region" description="Helical" evidence="2">
    <location>
        <begin position="428"/>
        <end position="449"/>
    </location>
</feature>
<dbReference type="SUPFAM" id="SSF103473">
    <property type="entry name" value="MFS general substrate transporter"/>
    <property type="match status" value="1"/>
</dbReference>
<dbReference type="GO" id="GO:0015293">
    <property type="term" value="F:symporter activity"/>
    <property type="evidence" value="ECO:0007669"/>
    <property type="project" value="InterPro"/>
</dbReference>
<feature type="transmembrane region" description="Helical" evidence="2">
    <location>
        <begin position="465"/>
        <end position="484"/>
    </location>
</feature>
<reference evidence="3" key="1">
    <citation type="submission" date="2020-03" db="EMBL/GenBank/DDBJ databases">
        <title>Transcriptomic Profiling of the Digestive Tract of the Rat Flea, Xenopsylla cheopis, Following Blood Feeding and Infection with Yersinia pestis.</title>
        <authorList>
            <person name="Bland D.M."/>
            <person name="Martens C.A."/>
            <person name="Virtaneva K."/>
            <person name="Kanakabandi K."/>
            <person name="Long D."/>
            <person name="Rosenke R."/>
            <person name="Saturday G.A."/>
            <person name="Hoyt F.H."/>
            <person name="Bruno D.P."/>
            <person name="Ribeiro J.M.C."/>
            <person name="Hinnebusch J."/>
        </authorList>
    </citation>
    <scope>NUCLEOTIDE SEQUENCE</scope>
</reference>
<evidence type="ECO:0000256" key="2">
    <source>
        <dbReference type="SAM" id="Phobius"/>
    </source>
</evidence>
<evidence type="ECO:0000256" key="1">
    <source>
        <dbReference type="ARBA" id="ARBA00008335"/>
    </source>
</evidence>
<comment type="similarity">
    <text evidence="1">Belongs to the major facilitator superfamily.</text>
</comment>
<keyword evidence="2" id="KW-0812">Transmembrane</keyword>
<feature type="transmembrane region" description="Helical" evidence="2">
    <location>
        <begin position="337"/>
        <end position="358"/>
    </location>
</feature>
<dbReference type="GO" id="GO:0008643">
    <property type="term" value="P:carbohydrate transport"/>
    <property type="evidence" value="ECO:0007669"/>
    <property type="project" value="InterPro"/>
</dbReference>
<keyword evidence="2" id="KW-1133">Transmembrane helix</keyword>
<dbReference type="InterPro" id="IPR039672">
    <property type="entry name" value="MFS_2"/>
</dbReference>
<sequence>MDTPSVPTSQKVSWRNFIGYGIGHVLNDVCASMWFTYLLVYFHLVLGFSSAEAGVVLLVGQIADAVATPFVGFHSDKTDDWWLCRYGRRKTWHLLGTLCTAFAFPFIFSPCVGCTNSHAWAQLFYYCAFVCIFQFGWAAVQISHLALIPELSADEHDRTKLAAIRYSFTVFSSLLVYAVTWGLLKSALPEPDVGPKNTTMFLNDDVSALDNNFMAMSSGLTSGKILFDSKNNVSEEVGKQVGPDDAIKFQEIVLIGLSFGALCSVLFHILVREKNQTVLERSEAGTGSRSTRHLLKDYKTYQVAGMYMCTRLFVNLTQVFTPLYLHETLKMSAGQLALIPLVMFISSLLTSPLIHVLNKCFGRKMAYSIGAVLGIAACIWARFGNGDLYITYIIYVVAVLFGCAGSILLVTSLGVTSDFIGKDTDSGALVYGLMSFTDKLSNGFAVIVIQNLESKFAGVTFYRDVLTYVCGSSVLLGVIFLAFFKLRHSTPPYESLLDSRTNIHEEINSNQNRDMNASQN</sequence>
<feature type="transmembrane region" description="Helical" evidence="2">
    <location>
        <begin position="304"/>
        <end position="325"/>
    </location>
</feature>
<feature type="transmembrane region" description="Helical" evidence="2">
    <location>
        <begin position="163"/>
        <end position="184"/>
    </location>
</feature>
<proteinExistence type="inferred from homology"/>
<dbReference type="CDD" id="cd17491">
    <property type="entry name" value="MFS_MFSD12"/>
    <property type="match status" value="1"/>
</dbReference>
<dbReference type="FunFam" id="1.20.1250.20:FF:000431">
    <property type="entry name" value="Predicted protein"/>
    <property type="match status" value="1"/>
</dbReference>
<dbReference type="Gene3D" id="1.20.1250.20">
    <property type="entry name" value="MFS general substrate transporter like domains"/>
    <property type="match status" value="2"/>
</dbReference>
<feature type="transmembrane region" description="Helical" evidence="2">
    <location>
        <begin position="389"/>
        <end position="416"/>
    </location>
</feature>
<dbReference type="PANTHER" id="PTHR11328:SF28">
    <property type="entry name" value="MAJOR FACILITATOR SUPERFAMILY DOMAIN-CONTAINING PROTEIN 12"/>
    <property type="match status" value="1"/>
</dbReference>
<feature type="transmembrane region" description="Helical" evidence="2">
    <location>
        <begin position="123"/>
        <end position="142"/>
    </location>
</feature>
<feature type="transmembrane region" description="Helical" evidence="2">
    <location>
        <begin position="252"/>
        <end position="271"/>
    </location>
</feature>
<evidence type="ECO:0000313" key="3">
    <source>
        <dbReference type="EMBL" id="NOV47743.1"/>
    </source>
</evidence>